<protein>
    <submittedName>
        <fullName evidence="1">Uncharacterized protein</fullName>
    </submittedName>
</protein>
<feature type="non-terminal residue" evidence="1">
    <location>
        <position position="544"/>
    </location>
</feature>
<proteinExistence type="predicted"/>
<sequence>MGQDEIQEEHLSETQRDGTASPEETHNSDTQANSTFEQPSISRDAAPPAADPTVEEAPIEPSTASNHAALQEQWEEYHAFSRMSNKDQKKWRKRNPGRDDPSMPLESEPALNAEPEAGDDADEPVEQSSAATIEPSRSEDAPAETQTATDTAALQELWDEWHKFSRMSNKEKKAWRKKNLLKEEPTMPEESEPSMKVGANPAIEGPTLATDVGDDVEAEEAVAKPVDDEPDFGPYAAPKKKGKGKEGKKGQAAPTFEDEAEDTAPTEALQSENSDVKSSAISGQTFPASTEDIDRNVDSAFQLEPQPSSTHVEARQDELQEQWDEWHKWTNMNSKDKKKWRKNNPTKDEPFEPLEPEPASAESAPTAKPEAETAFESASEPPAEESGREVEFEIVDQGESEPAVIDKNTNEVELQEQWDDWYKWTSMSSKDKKKWRKNNPSKDEPFEPLEPEPALAPRPGVSADAPLESQPEHGSPLDVALEPLSETFERQPDDHVVIHEQVTKAASADKAELQEQWDAWHRWDAMNNKQKKKWRKDNPDKEEP</sequence>
<name>A0ACC3D0X8_9PEZI</name>
<gene>
    <name evidence="1" type="ORF">LTS18_009474</name>
</gene>
<dbReference type="EMBL" id="JAWDJW010008899">
    <property type="protein sequence ID" value="KAK3060042.1"/>
    <property type="molecule type" value="Genomic_DNA"/>
</dbReference>
<comment type="caution">
    <text evidence="1">The sequence shown here is derived from an EMBL/GenBank/DDBJ whole genome shotgun (WGS) entry which is preliminary data.</text>
</comment>
<dbReference type="Proteomes" id="UP001186974">
    <property type="component" value="Unassembled WGS sequence"/>
</dbReference>
<accession>A0ACC3D0X8</accession>
<keyword evidence="2" id="KW-1185">Reference proteome</keyword>
<evidence type="ECO:0000313" key="1">
    <source>
        <dbReference type="EMBL" id="KAK3060042.1"/>
    </source>
</evidence>
<evidence type="ECO:0000313" key="2">
    <source>
        <dbReference type="Proteomes" id="UP001186974"/>
    </source>
</evidence>
<reference evidence="1" key="1">
    <citation type="submission" date="2024-09" db="EMBL/GenBank/DDBJ databases">
        <title>Black Yeasts Isolated from many extreme environments.</title>
        <authorList>
            <person name="Coleine C."/>
            <person name="Stajich J.E."/>
            <person name="Selbmann L."/>
        </authorList>
    </citation>
    <scope>NUCLEOTIDE SEQUENCE</scope>
    <source>
        <strain evidence="1">CCFEE 5737</strain>
    </source>
</reference>
<organism evidence="1 2">
    <name type="scientific">Coniosporium uncinatum</name>
    <dbReference type="NCBI Taxonomy" id="93489"/>
    <lineage>
        <taxon>Eukaryota</taxon>
        <taxon>Fungi</taxon>
        <taxon>Dikarya</taxon>
        <taxon>Ascomycota</taxon>
        <taxon>Pezizomycotina</taxon>
        <taxon>Dothideomycetes</taxon>
        <taxon>Dothideomycetes incertae sedis</taxon>
        <taxon>Coniosporium</taxon>
    </lineage>
</organism>